<evidence type="ECO:0000313" key="13">
    <source>
        <dbReference type="EMBL" id="PXX39980.1"/>
    </source>
</evidence>
<dbReference type="PANTHER" id="PTHR34501:SF9">
    <property type="entry name" value="MAJOR OUTER MEMBRANE PROTEIN P.IA"/>
    <property type="match status" value="1"/>
</dbReference>
<comment type="subcellular location">
    <subcellularLocation>
        <location evidence="1">Cell outer membrane</location>
        <topology evidence="1">Multi-pass membrane protein</topology>
    </subcellularLocation>
</comment>
<dbReference type="PANTHER" id="PTHR34501">
    <property type="entry name" value="PROTEIN YDDL-RELATED"/>
    <property type="match status" value="1"/>
</dbReference>
<feature type="chain" id="PRO_5016408440" evidence="11">
    <location>
        <begin position="22"/>
        <end position="362"/>
    </location>
</feature>
<comment type="caution">
    <text evidence="13">The sequence shown here is derived from an EMBL/GenBank/DDBJ whole genome shotgun (WGS) entry which is preliminary data.</text>
</comment>
<dbReference type="AlphaFoldDB" id="A0A318IZU4"/>
<evidence type="ECO:0000256" key="3">
    <source>
        <dbReference type="ARBA" id="ARBA00022448"/>
    </source>
</evidence>
<evidence type="ECO:0000256" key="9">
    <source>
        <dbReference type="ARBA" id="ARBA00023136"/>
    </source>
</evidence>
<evidence type="ECO:0000256" key="1">
    <source>
        <dbReference type="ARBA" id="ARBA00004571"/>
    </source>
</evidence>
<dbReference type="CDD" id="cd00342">
    <property type="entry name" value="gram_neg_porins"/>
    <property type="match status" value="1"/>
</dbReference>
<evidence type="ECO:0000256" key="10">
    <source>
        <dbReference type="ARBA" id="ARBA00023237"/>
    </source>
</evidence>
<organism evidence="13 14">
    <name type="scientific">Undibacterium pigrum</name>
    <dbReference type="NCBI Taxonomy" id="401470"/>
    <lineage>
        <taxon>Bacteria</taxon>
        <taxon>Pseudomonadati</taxon>
        <taxon>Pseudomonadota</taxon>
        <taxon>Betaproteobacteria</taxon>
        <taxon>Burkholderiales</taxon>
        <taxon>Oxalobacteraceae</taxon>
        <taxon>Undibacterium</taxon>
    </lineage>
</organism>
<keyword evidence="14" id="KW-1185">Reference proteome</keyword>
<keyword evidence="9" id="KW-0472">Membrane</keyword>
<keyword evidence="7" id="KW-0406">Ion transport</keyword>
<evidence type="ECO:0000256" key="8">
    <source>
        <dbReference type="ARBA" id="ARBA00023114"/>
    </source>
</evidence>
<evidence type="ECO:0000256" key="5">
    <source>
        <dbReference type="ARBA" id="ARBA00022692"/>
    </source>
</evidence>
<dbReference type="Pfam" id="PF13609">
    <property type="entry name" value="Porin_4"/>
    <property type="match status" value="1"/>
</dbReference>
<accession>A0A318IZU4</accession>
<dbReference type="InterPro" id="IPR023614">
    <property type="entry name" value="Porin_dom_sf"/>
</dbReference>
<keyword evidence="6 11" id="KW-0732">Signal</keyword>
<evidence type="ECO:0000256" key="7">
    <source>
        <dbReference type="ARBA" id="ARBA00023065"/>
    </source>
</evidence>
<evidence type="ECO:0000256" key="6">
    <source>
        <dbReference type="ARBA" id="ARBA00022729"/>
    </source>
</evidence>
<dbReference type="InterPro" id="IPR002299">
    <property type="entry name" value="Porin_Neis"/>
</dbReference>
<dbReference type="InterPro" id="IPR050298">
    <property type="entry name" value="Gram-neg_bact_OMP"/>
</dbReference>
<dbReference type="RefSeq" id="WP_110257222.1">
    <property type="nucleotide sequence ID" value="NZ_QJKB01000009.1"/>
</dbReference>
<evidence type="ECO:0000256" key="4">
    <source>
        <dbReference type="ARBA" id="ARBA00022452"/>
    </source>
</evidence>
<dbReference type="GO" id="GO:0009279">
    <property type="term" value="C:cell outer membrane"/>
    <property type="evidence" value="ECO:0007669"/>
    <property type="project" value="UniProtKB-SubCell"/>
</dbReference>
<keyword evidence="5" id="KW-0812">Transmembrane</keyword>
<reference evidence="13 14" key="1">
    <citation type="submission" date="2018-05" db="EMBL/GenBank/DDBJ databases">
        <title>Genomic Encyclopedia of Type Strains, Phase IV (KMG-IV): sequencing the most valuable type-strain genomes for metagenomic binning, comparative biology and taxonomic classification.</title>
        <authorList>
            <person name="Goeker M."/>
        </authorList>
    </citation>
    <scope>NUCLEOTIDE SEQUENCE [LARGE SCALE GENOMIC DNA]</scope>
    <source>
        <strain evidence="13 14">DSM 19792</strain>
    </source>
</reference>
<dbReference type="EMBL" id="QJKB01000009">
    <property type="protein sequence ID" value="PXX39980.1"/>
    <property type="molecule type" value="Genomic_DNA"/>
</dbReference>
<gene>
    <name evidence="13" type="ORF">DFR42_10991</name>
</gene>
<dbReference type="PRINTS" id="PR00184">
    <property type="entry name" value="NEISSPPORIN"/>
</dbReference>
<dbReference type="OrthoDB" id="5289162at2"/>
<evidence type="ECO:0000256" key="2">
    <source>
        <dbReference type="ARBA" id="ARBA00011233"/>
    </source>
</evidence>
<keyword evidence="8" id="KW-0626">Porin</keyword>
<dbReference type="InterPro" id="IPR033900">
    <property type="entry name" value="Gram_neg_porin_domain"/>
</dbReference>
<evidence type="ECO:0000256" key="11">
    <source>
        <dbReference type="SAM" id="SignalP"/>
    </source>
</evidence>
<comment type="subunit">
    <text evidence="2">Homotrimer.</text>
</comment>
<keyword evidence="4" id="KW-1134">Transmembrane beta strand</keyword>
<name>A0A318IZU4_9BURK</name>
<dbReference type="GO" id="GO:0034220">
    <property type="term" value="P:monoatomic ion transmembrane transport"/>
    <property type="evidence" value="ECO:0007669"/>
    <property type="project" value="InterPro"/>
</dbReference>
<dbReference type="Proteomes" id="UP000247792">
    <property type="component" value="Unassembled WGS sequence"/>
</dbReference>
<protein>
    <submittedName>
        <fullName evidence="13">Putative porin</fullName>
    </submittedName>
</protein>
<dbReference type="SUPFAM" id="SSF56935">
    <property type="entry name" value="Porins"/>
    <property type="match status" value="1"/>
</dbReference>
<feature type="domain" description="Porin" evidence="12">
    <location>
        <begin position="18"/>
        <end position="335"/>
    </location>
</feature>
<keyword evidence="10" id="KW-0998">Cell outer membrane</keyword>
<dbReference type="InterPro" id="IPR001702">
    <property type="entry name" value="Porin_Gram-ve"/>
</dbReference>
<proteinExistence type="predicted"/>
<evidence type="ECO:0000259" key="12">
    <source>
        <dbReference type="Pfam" id="PF13609"/>
    </source>
</evidence>
<dbReference type="PRINTS" id="PR00182">
    <property type="entry name" value="ECOLNEIPORIN"/>
</dbReference>
<keyword evidence="3" id="KW-0813">Transport</keyword>
<evidence type="ECO:0000313" key="14">
    <source>
        <dbReference type="Proteomes" id="UP000247792"/>
    </source>
</evidence>
<feature type="signal peptide" evidence="11">
    <location>
        <begin position="1"/>
        <end position="21"/>
    </location>
</feature>
<dbReference type="Gene3D" id="2.40.160.10">
    <property type="entry name" value="Porin"/>
    <property type="match status" value="1"/>
</dbReference>
<dbReference type="GO" id="GO:0015288">
    <property type="term" value="F:porin activity"/>
    <property type="evidence" value="ECO:0007669"/>
    <property type="project" value="UniProtKB-KW"/>
</dbReference>
<dbReference type="GO" id="GO:0046930">
    <property type="term" value="C:pore complex"/>
    <property type="evidence" value="ECO:0007669"/>
    <property type="project" value="UniProtKB-KW"/>
</dbReference>
<sequence>MKKTFLALSMISAIGFMSTVAGSAAAQSSVTIYGIADTGIAIEKGGSAGSVSKLTSGIGSGSRLGFKGTEDLGGGLSAFFLLESGINIDAGSSGQGGLMFGRQAYVGIKGDFGTLTAGRQYTPEYLTLAFADPFGTGFAGDAANIMPNSGTGASRMDNTLKYVTPSFDGFTGELAYGFGETAGDTSAGRQIGAAIGYTSGPFAVRLGYHNRNNDTATLKNTEDGKTTLLAATYDFGVAKAHLAYGINKGLNSSPLRNTANPYGSLAAPTASTDSTDFLLGVTLPFGSNKILASYIRKDDKTAKNQDASQLAVAYVYSLSKRTDLYAAYARIDNKNGAGYTVGSAIEAGSGDSALHLGIRHSF</sequence>